<dbReference type="AlphaFoldDB" id="A0A5B7HQ59"/>
<proteinExistence type="predicted"/>
<dbReference type="InterPro" id="IPR039061">
    <property type="entry name" value="MTBP"/>
</dbReference>
<keyword evidence="3" id="KW-1185">Reference proteome</keyword>
<dbReference type="Pfam" id="PF14920">
    <property type="entry name" value="MTBP_C"/>
    <property type="match status" value="1"/>
</dbReference>
<dbReference type="OrthoDB" id="6341671at2759"/>
<dbReference type="PANTHER" id="PTHR14382:SF1">
    <property type="entry name" value="MDM2-BINDING PROTEIN"/>
    <property type="match status" value="1"/>
</dbReference>
<dbReference type="PANTHER" id="PTHR14382">
    <property type="entry name" value="MDM2-BINDING PROTEIN"/>
    <property type="match status" value="1"/>
</dbReference>
<comment type="caution">
    <text evidence="2">The sequence shown here is derived from an EMBL/GenBank/DDBJ whole genome shotgun (WGS) entry which is preliminary data.</text>
</comment>
<dbReference type="GO" id="GO:0031396">
    <property type="term" value="P:regulation of protein ubiquitination"/>
    <property type="evidence" value="ECO:0007669"/>
    <property type="project" value="InterPro"/>
</dbReference>
<reference evidence="2 3" key="1">
    <citation type="submission" date="2019-05" db="EMBL/GenBank/DDBJ databases">
        <title>Another draft genome of Portunus trituberculatus and its Hox gene families provides insights of decapod evolution.</title>
        <authorList>
            <person name="Jeong J.-H."/>
            <person name="Song I."/>
            <person name="Kim S."/>
            <person name="Choi T."/>
            <person name="Kim D."/>
            <person name="Ryu S."/>
            <person name="Kim W."/>
        </authorList>
    </citation>
    <scope>NUCLEOTIDE SEQUENCE [LARGE SCALE GENOMIC DNA]</scope>
    <source>
        <tissue evidence="2">Muscle</tissue>
    </source>
</reference>
<evidence type="ECO:0000313" key="2">
    <source>
        <dbReference type="EMBL" id="MPC71849.1"/>
    </source>
</evidence>
<dbReference type="GO" id="GO:0034501">
    <property type="term" value="P:protein localization to kinetochore"/>
    <property type="evidence" value="ECO:0007669"/>
    <property type="project" value="TreeGrafter"/>
</dbReference>
<dbReference type="EMBL" id="VSRR010033669">
    <property type="protein sequence ID" value="MPC71849.1"/>
    <property type="molecule type" value="Genomic_DNA"/>
</dbReference>
<dbReference type="InterPro" id="IPR029418">
    <property type="entry name" value="MTBP_C"/>
</dbReference>
<dbReference type="GO" id="GO:0007089">
    <property type="term" value="P:traversing start control point of mitotic cell cycle"/>
    <property type="evidence" value="ECO:0007669"/>
    <property type="project" value="TreeGrafter"/>
</dbReference>
<dbReference type="GO" id="GO:0000776">
    <property type="term" value="C:kinetochore"/>
    <property type="evidence" value="ECO:0007669"/>
    <property type="project" value="TreeGrafter"/>
</dbReference>
<organism evidence="2 3">
    <name type="scientific">Portunus trituberculatus</name>
    <name type="common">Swimming crab</name>
    <name type="synonym">Neptunus trituberculatus</name>
    <dbReference type="NCBI Taxonomy" id="210409"/>
    <lineage>
        <taxon>Eukaryota</taxon>
        <taxon>Metazoa</taxon>
        <taxon>Ecdysozoa</taxon>
        <taxon>Arthropoda</taxon>
        <taxon>Crustacea</taxon>
        <taxon>Multicrustacea</taxon>
        <taxon>Malacostraca</taxon>
        <taxon>Eumalacostraca</taxon>
        <taxon>Eucarida</taxon>
        <taxon>Decapoda</taxon>
        <taxon>Pleocyemata</taxon>
        <taxon>Brachyura</taxon>
        <taxon>Eubrachyura</taxon>
        <taxon>Portunoidea</taxon>
        <taxon>Portunidae</taxon>
        <taxon>Portuninae</taxon>
        <taxon>Portunus</taxon>
    </lineage>
</organism>
<feature type="domain" description="MDN2-binding protein C-terminal" evidence="1">
    <location>
        <begin position="8"/>
        <end position="71"/>
    </location>
</feature>
<evidence type="ECO:0000313" key="3">
    <source>
        <dbReference type="Proteomes" id="UP000324222"/>
    </source>
</evidence>
<name>A0A5B7HQ59_PORTR</name>
<evidence type="ECO:0000259" key="1">
    <source>
        <dbReference type="Pfam" id="PF14920"/>
    </source>
</evidence>
<sequence length="83" mass="9517">MSQTSTVFQKLRVAVVESLEREGMRMKDSLFKVCFKKLFAVCHPFALDVIGQGSTSKNMEKIATAHVKQVIDFERRRAQKARK</sequence>
<protein>
    <recommendedName>
        <fullName evidence="1">MDN2-binding protein C-terminal domain-containing protein</fullName>
    </recommendedName>
</protein>
<accession>A0A5B7HQ59</accession>
<gene>
    <name evidence="2" type="ORF">E2C01_066139</name>
</gene>
<dbReference type="Proteomes" id="UP000324222">
    <property type="component" value="Unassembled WGS sequence"/>
</dbReference>